<dbReference type="SMART" id="SM00497">
    <property type="entry name" value="IENR1"/>
    <property type="match status" value="1"/>
</dbReference>
<dbReference type="RefSeq" id="WP_071318392.1">
    <property type="nucleotide sequence ID" value="NZ_CP063356.2"/>
</dbReference>
<dbReference type="AlphaFoldDB" id="A0A1S2L9R3"/>
<evidence type="ECO:0000313" key="4">
    <source>
        <dbReference type="EMBL" id="QOY37060.1"/>
    </source>
</evidence>
<dbReference type="InterPro" id="IPR036388">
    <property type="entry name" value="WH-like_DNA-bd_sf"/>
</dbReference>
<evidence type="ECO:0000313" key="5">
    <source>
        <dbReference type="Proteomes" id="UP000180175"/>
    </source>
</evidence>
<reference evidence="4" key="4">
    <citation type="submission" date="2020-10" db="EMBL/GenBank/DDBJ databases">
        <authorList>
            <person name="Bassil N.M."/>
            <person name="Lloyd J.R."/>
        </authorList>
    </citation>
    <scope>NUCLEOTIDE SEQUENCE</scope>
    <source>
        <strain evidence="4">NB2006</strain>
    </source>
</reference>
<dbReference type="EMBL" id="CP063356">
    <property type="protein sequence ID" value="QOY37060.1"/>
    <property type="molecule type" value="Genomic_DNA"/>
</dbReference>
<accession>A0A1S2L9R3</accession>
<dbReference type="EMBL" id="LQXD01000157">
    <property type="protein sequence ID" value="OIJ09054.1"/>
    <property type="molecule type" value="Genomic_DNA"/>
</dbReference>
<evidence type="ECO:0000313" key="3">
    <source>
        <dbReference type="EMBL" id="OIJ09054.1"/>
    </source>
</evidence>
<keyword evidence="4" id="KW-0540">Nuclease</keyword>
<feature type="domain" description="NUMOD4" evidence="1">
    <location>
        <begin position="9"/>
        <end position="52"/>
    </location>
</feature>
<keyword evidence="4" id="KW-0255">Endonuclease</keyword>
<dbReference type="Proteomes" id="UP000180175">
    <property type="component" value="Chromosome"/>
</dbReference>
<dbReference type="InterPro" id="IPR003615">
    <property type="entry name" value="HNH_nuc"/>
</dbReference>
<dbReference type="Gene3D" id="1.10.10.10">
    <property type="entry name" value="Winged helix-like DNA-binding domain superfamily/Winged helix DNA-binding domain"/>
    <property type="match status" value="1"/>
</dbReference>
<dbReference type="InterPro" id="IPR010902">
    <property type="entry name" value="NUMOD4"/>
</dbReference>
<evidence type="ECO:0000259" key="2">
    <source>
        <dbReference type="Pfam" id="PF13392"/>
    </source>
</evidence>
<organism evidence="3 5">
    <name type="scientific">Anaerobacillus isosaccharinicus</name>
    <dbReference type="NCBI Taxonomy" id="1532552"/>
    <lineage>
        <taxon>Bacteria</taxon>
        <taxon>Bacillati</taxon>
        <taxon>Bacillota</taxon>
        <taxon>Bacilli</taxon>
        <taxon>Bacillales</taxon>
        <taxon>Bacillaceae</taxon>
        <taxon>Anaerobacillus</taxon>
    </lineage>
</organism>
<dbReference type="OrthoDB" id="6631788at2"/>
<dbReference type="InterPro" id="IPR044925">
    <property type="entry name" value="His-Me_finger_sf"/>
</dbReference>
<feature type="domain" description="HNH nuclease" evidence="2">
    <location>
        <begin position="60"/>
        <end position="105"/>
    </location>
</feature>
<keyword evidence="5" id="KW-1185">Reference proteome</keyword>
<keyword evidence="4" id="KW-0378">Hydrolase</keyword>
<dbReference type="SUPFAM" id="SSF64496">
    <property type="entry name" value="DNA-binding domain of intron-encoded endonucleases"/>
    <property type="match status" value="1"/>
</dbReference>
<dbReference type="InterPro" id="IPR003647">
    <property type="entry name" value="Intron_nuc_1_rpt"/>
</dbReference>
<dbReference type="SUPFAM" id="SSF54060">
    <property type="entry name" value="His-Me finger endonucleases"/>
    <property type="match status" value="1"/>
</dbReference>
<gene>
    <name evidence="4" type="ORF">AWH56_005305</name>
    <name evidence="3" type="ORF">AWH56_18245</name>
</gene>
<reference evidence="4 5" key="3">
    <citation type="journal article" date="2019" name="Int. J. Syst. Evol. Microbiol.">
        <title>Anaerobacillus isosaccharinicus sp. nov., an alkaliphilic bacterium which degrades isosaccharinic acid.</title>
        <authorList>
            <person name="Bassil N.M."/>
            <person name="Lloyd J.R."/>
        </authorList>
    </citation>
    <scope>NUCLEOTIDE SEQUENCE [LARGE SCALE GENOMIC DNA]</scope>
    <source>
        <strain evidence="4 5">NB2006</strain>
    </source>
</reference>
<protein>
    <submittedName>
        <fullName evidence="4">HNH endonuclease</fullName>
    </submittedName>
</protein>
<dbReference type="GO" id="GO:0016788">
    <property type="term" value="F:hydrolase activity, acting on ester bonds"/>
    <property type="evidence" value="ECO:0007669"/>
    <property type="project" value="InterPro"/>
</dbReference>
<sequence>MGAIRQFIKWRDVSGYEGFYQINNIGQIYSCHSNKILTNYVSSDGYLRVNLSVRGKVKIKMVHVLVAQTFIPNEKELPVVNHIDGNKLNPNVNNLEWVTHSENTRHAFEIGLAKPSEKSREHARKVAAKNGAKTTSKPVIQYTVDGDKVAEFPSIKAACRATGANDGYMSMVCRRKKQTAGGFVWRYKDDPEFY</sequence>
<dbReference type="GO" id="GO:0004519">
    <property type="term" value="F:endonuclease activity"/>
    <property type="evidence" value="ECO:0007669"/>
    <property type="project" value="UniProtKB-KW"/>
</dbReference>
<dbReference type="Pfam" id="PF13392">
    <property type="entry name" value="HNH_3"/>
    <property type="match status" value="1"/>
</dbReference>
<reference evidence="3 5" key="1">
    <citation type="submission" date="2016-10" db="EMBL/GenBank/DDBJ databases">
        <title>Draft genome sequences of four alkaliphilic bacteria belonging to the Anaerobacillus genus.</title>
        <authorList>
            <person name="Bassil N.M."/>
            <person name="Lloyd J.R."/>
        </authorList>
    </citation>
    <scope>NUCLEOTIDE SEQUENCE [LARGE SCALE GENOMIC DNA]</scope>
    <source>
        <strain evidence="3 5">NB2006</strain>
    </source>
</reference>
<evidence type="ECO:0000259" key="1">
    <source>
        <dbReference type="Pfam" id="PF07463"/>
    </source>
</evidence>
<reference evidence="4 5" key="2">
    <citation type="journal article" date="2017" name="Genome Announc.">
        <title>Draft Genome Sequences of Four Alkaliphilic Bacteria Belonging to the Anaerobacillus Genus.</title>
        <authorList>
            <person name="Bassil N.M."/>
            <person name="Lloyd J.R."/>
        </authorList>
    </citation>
    <scope>NUCLEOTIDE SEQUENCE [LARGE SCALE GENOMIC DNA]</scope>
    <source>
        <strain evidence="4 5">NB2006</strain>
    </source>
</reference>
<proteinExistence type="predicted"/>
<dbReference type="KEGG" id="aia:AWH56_005305"/>
<dbReference type="Pfam" id="PF07463">
    <property type="entry name" value="NUMOD4"/>
    <property type="match status" value="1"/>
</dbReference>
<name>A0A1S2L9R3_9BACI</name>
<dbReference type="Gene3D" id="3.90.75.20">
    <property type="match status" value="1"/>
</dbReference>